<feature type="transmembrane region" description="Helical" evidence="6">
    <location>
        <begin position="7"/>
        <end position="31"/>
    </location>
</feature>
<keyword evidence="2 6" id="KW-0812">Transmembrane</keyword>
<evidence type="ECO:0000313" key="8">
    <source>
        <dbReference type="Proteomes" id="UP000007110"/>
    </source>
</evidence>
<dbReference type="GeneID" id="100892296"/>
<dbReference type="GO" id="GO:0051968">
    <property type="term" value="P:positive regulation of synaptic transmission, glutamatergic"/>
    <property type="evidence" value="ECO:0000318"/>
    <property type="project" value="GO_Central"/>
</dbReference>
<evidence type="ECO:0000313" key="7">
    <source>
        <dbReference type="EnsemblMetazoa" id="XP_003726426"/>
    </source>
</evidence>
<dbReference type="AlphaFoldDB" id="A0A7M7GGV1"/>
<dbReference type="Proteomes" id="UP000007110">
    <property type="component" value="Unassembled WGS sequence"/>
</dbReference>
<feature type="transmembrane region" description="Helical" evidence="6">
    <location>
        <begin position="206"/>
        <end position="232"/>
    </location>
</feature>
<protein>
    <submittedName>
        <fullName evidence="7">Uncharacterized protein</fullName>
    </submittedName>
</protein>
<dbReference type="PANTHER" id="PTHR12107">
    <property type="entry name" value="VOLTAGE-DEPENDENT CALCIUM CHANNEL GAMMA SUBUNIT"/>
    <property type="match status" value="1"/>
</dbReference>
<dbReference type="GO" id="GO:0019226">
    <property type="term" value="P:transmission of nerve impulse"/>
    <property type="evidence" value="ECO:0000318"/>
    <property type="project" value="GO_Central"/>
</dbReference>
<organism evidence="7 8">
    <name type="scientific">Strongylocentrotus purpuratus</name>
    <name type="common">Purple sea urchin</name>
    <dbReference type="NCBI Taxonomy" id="7668"/>
    <lineage>
        <taxon>Eukaryota</taxon>
        <taxon>Metazoa</taxon>
        <taxon>Echinodermata</taxon>
        <taxon>Eleutherozoa</taxon>
        <taxon>Echinozoa</taxon>
        <taxon>Echinoidea</taxon>
        <taxon>Euechinoidea</taxon>
        <taxon>Echinacea</taxon>
        <taxon>Camarodonta</taxon>
        <taxon>Echinidea</taxon>
        <taxon>Strongylocentrotidae</taxon>
        <taxon>Strongylocentrotus</taxon>
    </lineage>
</organism>
<evidence type="ECO:0000256" key="3">
    <source>
        <dbReference type="ARBA" id="ARBA00022989"/>
    </source>
</evidence>
<feature type="transmembrane region" description="Helical" evidence="6">
    <location>
        <begin position="131"/>
        <end position="153"/>
    </location>
</feature>
<keyword evidence="4 6" id="KW-0472">Membrane</keyword>
<name>A0A7M7GGV1_STRPU</name>
<dbReference type="GO" id="GO:0098839">
    <property type="term" value="C:postsynaptic density membrane"/>
    <property type="evidence" value="ECO:0000318"/>
    <property type="project" value="GO_Central"/>
</dbReference>
<sequence length="330" mass="36785">MKNKNLTLLGLTIWAVAGSYITLFLVGIATFTNQWIFTNEIIDRDFSNGTLRVTIKLHSGLLEFCRDKVSYIWIGSPSFTATKNVSEATMKTLYAAPDNPGCFNIRASLPEPSEPPKDVSSAVLQHVVKVFPLPICSFLLLVITSSLSTMGLFFPQRRCFMFLTGAGHILAGLCSLTGLIRYIIAVNDAVIEKHPVSQDKLFEHKYGISFVLAVLAFFLINSTGVASLYLYIRLEKMAVRSEQDRYRHQFTMSSCVTSSPDIEITAHDVDEENDAADGSGRRGGDRTSEENPLRPRPEGIERDLHIDGQQRHYVNYSNNEPVSQPTSIEL</sequence>
<dbReference type="GO" id="GO:0016247">
    <property type="term" value="F:channel regulator activity"/>
    <property type="evidence" value="ECO:0000318"/>
    <property type="project" value="GO_Central"/>
</dbReference>
<reference evidence="8" key="1">
    <citation type="submission" date="2015-02" db="EMBL/GenBank/DDBJ databases">
        <title>Genome sequencing for Strongylocentrotus purpuratus.</title>
        <authorList>
            <person name="Murali S."/>
            <person name="Liu Y."/>
            <person name="Vee V."/>
            <person name="English A."/>
            <person name="Wang M."/>
            <person name="Skinner E."/>
            <person name="Han Y."/>
            <person name="Muzny D.M."/>
            <person name="Worley K.C."/>
            <person name="Gibbs R.A."/>
        </authorList>
    </citation>
    <scope>NUCLEOTIDE SEQUENCE</scope>
</reference>
<evidence type="ECO:0000256" key="5">
    <source>
        <dbReference type="SAM" id="MobiDB-lite"/>
    </source>
</evidence>
<dbReference type="InterPro" id="IPR051072">
    <property type="entry name" value="CACNG_subunit"/>
</dbReference>
<feature type="compositionally biased region" description="Basic and acidic residues" evidence="5">
    <location>
        <begin position="279"/>
        <end position="310"/>
    </location>
</feature>
<dbReference type="RefSeq" id="XP_003726426.1">
    <property type="nucleotide sequence ID" value="XM_003726378.3"/>
</dbReference>
<feature type="region of interest" description="Disordered" evidence="5">
    <location>
        <begin position="268"/>
        <end position="330"/>
    </location>
</feature>
<feature type="compositionally biased region" description="Polar residues" evidence="5">
    <location>
        <begin position="315"/>
        <end position="330"/>
    </location>
</feature>
<feature type="transmembrane region" description="Helical" evidence="6">
    <location>
        <begin position="160"/>
        <end position="186"/>
    </location>
</feature>
<dbReference type="GO" id="GO:0005245">
    <property type="term" value="F:voltage-gated calcium channel activity"/>
    <property type="evidence" value="ECO:0000318"/>
    <property type="project" value="GO_Central"/>
</dbReference>
<proteinExistence type="predicted"/>
<keyword evidence="8" id="KW-1185">Reference proteome</keyword>
<dbReference type="Gene3D" id="1.20.140.150">
    <property type="match status" value="1"/>
</dbReference>
<dbReference type="OMA" id="CFNIRAS"/>
<dbReference type="InParanoid" id="A0A7M7GGV1"/>
<evidence type="ECO:0000256" key="4">
    <source>
        <dbReference type="ARBA" id="ARBA00023136"/>
    </source>
</evidence>
<dbReference type="FunCoup" id="A0A7M7GGV1">
    <property type="interactions" value="314"/>
</dbReference>
<dbReference type="Pfam" id="PF00822">
    <property type="entry name" value="PMP22_Claudin"/>
    <property type="match status" value="1"/>
</dbReference>
<accession>A0A7M7GGV1</accession>
<evidence type="ECO:0000256" key="1">
    <source>
        <dbReference type="ARBA" id="ARBA00004141"/>
    </source>
</evidence>
<dbReference type="PANTHER" id="PTHR12107:SF0">
    <property type="entry name" value="STARGAZIN (MAMMALIAN CALCIUM CHANNEL) HOMOLOG"/>
    <property type="match status" value="1"/>
</dbReference>
<comment type="subcellular location">
    <subcellularLocation>
        <location evidence="1">Membrane</location>
        <topology evidence="1">Multi-pass membrane protein</topology>
    </subcellularLocation>
</comment>
<dbReference type="GO" id="GO:0098970">
    <property type="term" value="P:postsynaptic neurotransmitter receptor diffusion trapping"/>
    <property type="evidence" value="ECO:0000318"/>
    <property type="project" value="GO_Central"/>
</dbReference>
<dbReference type="EnsemblMetazoa" id="XM_003726378">
    <property type="protein sequence ID" value="XP_003726426"/>
    <property type="gene ID" value="LOC100892296"/>
</dbReference>
<dbReference type="GO" id="GO:0032281">
    <property type="term" value="C:AMPA glutamate receptor complex"/>
    <property type="evidence" value="ECO:0000318"/>
    <property type="project" value="GO_Central"/>
</dbReference>
<keyword evidence="3 6" id="KW-1133">Transmembrane helix</keyword>
<dbReference type="InterPro" id="IPR004031">
    <property type="entry name" value="PMP22/EMP/MP20/Claudin"/>
</dbReference>
<dbReference type="OrthoDB" id="9990458at2759"/>
<evidence type="ECO:0000256" key="6">
    <source>
        <dbReference type="SAM" id="Phobius"/>
    </source>
</evidence>
<dbReference type="KEGG" id="spu:100892296"/>
<reference evidence="7" key="2">
    <citation type="submission" date="2021-01" db="UniProtKB">
        <authorList>
            <consortium name="EnsemblMetazoa"/>
        </authorList>
    </citation>
    <scope>IDENTIFICATION</scope>
</reference>
<evidence type="ECO:0000256" key="2">
    <source>
        <dbReference type="ARBA" id="ARBA00022692"/>
    </source>
</evidence>